<name>A0A1I2JRE1_9BACT</name>
<organism evidence="2 3">
    <name type="scientific">Sunxiuqinia elliptica</name>
    <dbReference type="NCBI Taxonomy" id="655355"/>
    <lineage>
        <taxon>Bacteria</taxon>
        <taxon>Pseudomonadati</taxon>
        <taxon>Bacteroidota</taxon>
        <taxon>Bacteroidia</taxon>
        <taxon>Marinilabiliales</taxon>
        <taxon>Prolixibacteraceae</taxon>
        <taxon>Sunxiuqinia</taxon>
    </lineage>
</organism>
<dbReference type="Pfam" id="PF14059">
    <property type="entry name" value="DUF4251"/>
    <property type="match status" value="1"/>
</dbReference>
<accession>A0A1I2JRE1</accession>
<reference evidence="2 3" key="1">
    <citation type="submission" date="2016-10" db="EMBL/GenBank/DDBJ databases">
        <authorList>
            <person name="de Groot N.N."/>
        </authorList>
    </citation>
    <scope>NUCLEOTIDE SEQUENCE [LARGE SCALE GENOMIC DNA]</scope>
    <source>
        <strain evidence="2 3">CGMCC 1.9156</strain>
    </source>
</reference>
<evidence type="ECO:0000313" key="3">
    <source>
        <dbReference type="Proteomes" id="UP000198964"/>
    </source>
</evidence>
<keyword evidence="3" id="KW-1185">Reference proteome</keyword>
<sequence length="180" mass="19953">MRVVMVSLVWVLMSLVAVAQTTTEVQPMTKKEKRKAQLEADFKATQHLLENKQFVLEADFLQDRYGNRAFVSSTINFVAVDSMEAVIQIGSNYRIGPNGVGGVTAKGRITKWELEPDYKRKTFALEMNVMTGIGIYDLRFTIGPSGNAKALLTGLRAGNLTFDGTVVSMEESRVFEGHSI</sequence>
<feature type="signal peptide" evidence="1">
    <location>
        <begin position="1"/>
        <end position="19"/>
    </location>
</feature>
<feature type="chain" id="PRO_5011756067" description="DUF4251 domain-containing protein" evidence="1">
    <location>
        <begin position="20"/>
        <end position="180"/>
    </location>
</feature>
<dbReference type="Gene3D" id="2.40.128.410">
    <property type="match status" value="1"/>
</dbReference>
<dbReference type="AlphaFoldDB" id="A0A1I2JRE1"/>
<evidence type="ECO:0008006" key="4">
    <source>
        <dbReference type="Google" id="ProtNLM"/>
    </source>
</evidence>
<dbReference type="InterPro" id="IPR025347">
    <property type="entry name" value="DUF4251"/>
</dbReference>
<gene>
    <name evidence="2" type="ORF">SAMN05216283_109133</name>
</gene>
<proteinExistence type="predicted"/>
<evidence type="ECO:0000256" key="1">
    <source>
        <dbReference type="SAM" id="SignalP"/>
    </source>
</evidence>
<dbReference type="Proteomes" id="UP000198964">
    <property type="component" value="Unassembled WGS sequence"/>
</dbReference>
<keyword evidence="1" id="KW-0732">Signal</keyword>
<dbReference type="RefSeq" id="WP_093920813.1">
    <property type="nucleotide sequence ID" value="NZ_FONW01000009.1"/>
</dbReference>
<dbReference type="EMBL" id="FONW01000009">
    <property type="protein sequence ID" value="SFF56759.1"/>
    <property type="molecule type" value="Genomic_DNA"/>
</dbReference>
<evidence type="ECO:0000313" key="2">
    <source>
        <dbReference type="EMBL" id="SFF56759.1"/>
    </source>
</evidence>
<protein>
    <recommendedName>
        <fullName evidence="4">DUF4251 domain-containing protein</fullName>
    </recommendedName>
</protein>